<gene>
    <name evidence="2" type="ORF">KFL_000320140</name>
</gene>
<keyword evidence="3" id="KW-1185">Reference proteome</keyword>
<accession>A0A1Y1HLL4</accession>
<dbReference type="PANTHER" id="PTHR36395:SF1">
    <property type="entry name" value="RING-H2 ZINC FINGER PROTEIN"/>
    <property type="match status" value="1"/>
</dbReference>
<dbReference type="OMA" id="VRKHYWK"/>
<organism evidence="2 3">
    <name type="scientific">Klebsormidium nitens</name>
    <name type="common">Green alga</name>
    <name type="synonym">Ulothrix nitens</name>
    <dbReference type="NCBI Taxonomy" id="105231"/>
    <lineage>
        <taxon>Eukaryota</taxon>
        <taxon>Viridiplantae</taxon>
        <taxon>Streptophyta</taxon>
        <taxon>Klebsormidiophyceae</taxon>
        <taxon>Klebsormidiales</taxon>
        <taxon>Klebsormidiaceae</taxon>
        <taxon>Klebsormidium</taxon>
    </lineage>
</organism>
<dbReference type="AlphaFoldDB" id="A0A1Y1HLL4"/>
<protein>
    <recommendedName>
        <fullName evidence="4">Nudix hydrolase domain-containing protein</fullName>
    </recommendedName>
</protein>
<dbReference type="PANTHER" id="PTHR36395">
    <property type="entry name" value="RING-H2 ZINC FINGER PROTEIN"/>
    <property type="match status" value="1"/>
</dbReference>
<sequence>MDMAVIEERSSELEGARESSNAAAELERAYGASGGLASSTESVFAAGEEPVADLCLGEQCVTAVELGSAQALAEWLAQRLPAETAAQVPQWGLLKGTKPVANLFQELQEGEISLEDGMPPRRTVHVASVKILSSEGLVLVESHQSMGNGTRRPRNRPLSEKMKPGEGVEAACLRGIYEELGSELGARDKVRLLPGTYEREDEERESCSYPGLPTRYVLHSIKAVVRDLPERAFETVENEGEACCSGSGPAADQHIDVKGNVNGNGVALGGRTVGVRTHHWVWRREEEIGKTAPD</sequence>
<name>A0A1Y1HLL4_KLENI</name>
<evidence type="ECO:0000313" key="3">
    <source>
        <dbReference type="Proteomes" id="UP000054558"/>
    </source>
</evidence>
<proteinExistence type="predicted"/>
<dbReference type="OrthoDB" id="433924at2759"/>
<evidence type="ECO:0008006" key="4">
    <source>
        <dbReference type="Google" id="ProtNLM"/>
    </source>
</evidence>
<evidence type="ECO:0000256" key="1">
    <source>
        <dbReference type="SAM" id="MobiDB-lite"/>
    </source>
</evidence>
<reference evidence="2 3" key="1">
    <citation type="journal article" date="2014" name="Nat. Commun.">
        <title>Klebsormidium flaccidum genome reveals primary factors for plant terrestrial adaptation.</title>
        <authorList>
            <person name="Hori K."/>
            <person name="Maruyama F."/>
            <person name="Fujisawa T."/>
            <person name="Togashi T."/>
            <person name="Yamamoto N."/>
            <person name="Seo M."/>
            <person name="Sato S."/>
            <person name="Yamada T."/>
            <person name="Mori H."/>
            <person name="Tajima N."/>
            <person name="Moriyama T."/>
            <person name="Ikeuchi M."/>
            <person name="Watanabe M."/>
            <person name="Wada H."/>
            <person name="Kobayashi K."/>
            <person name="Saito M."/>
            <person name="Masuda T."/>
            <person name="Sasaki-Sekimoto Y."/>
            <person name="Mashiguchi K."/>
            <person name="Awai K."/>
            <person name="Shimojima M."/>
            <person name="Masuda S."/>
            <person name="Iwai M."/>
            <person name="Nobusawa T."/>
            <person name="Narise T."/>
            <person name="Kondo S."/>
            <person name="Saito H."/>
            <person name="Sato R."/>
            <person name="Murakawa M."/>
            <person name="Ihara Y."/>
            <person name="Oshima-Yamada Y."/>
            <person name="Ohtaka K."/>
            <person name="Satoh M."/>
            <person name="Sonobe K."/>
            <person name="Ishii M."/>
            <person name="Ohtani R."/>
            <person name="Kanamori-Sato M."/>
            <person name="Honoki R."/>
            <person name="Miyazaki D."/>
            <person name="Mochizuki H."/>
            <person name="Umetsu J."/>
            <person name="Higashi K."/>
            <person name="Shibata D."/>
            <person name="Kamiya Y."/>
            <person name="Sato N."/>
            <person name="Nakamura Y."/>
            <person name="Tabata S."/>
            <person name="Ida S."/>
            <person name="Kurokawa K."/>
            <person name="Ohta H."/>
        </authorList>
    </citation>
    <scope>NUCLEOTIDE SEQUENCE [LARGE SCALE GENOMIC DNA]</scope>
    <source>
        <strain evidence="2 3">NIES-2285</strain>
    </source>
</reference>
<evidence type="ECO:0000313" key="2">
    <source>
        <dbReference type="EMBL" id="GAQ79515.1"/>
    </source>
</evidence>
<feature type="region of interest" description="Disordered" evidence="1">
    <location>
        <begin position="1"/>
        <end position="22"/>
    </location>
</feature>
<dbReference type="EMBL" id="DF236981">
    <property type="protein sequence ID" value="GAQ79515.1"/>
    <property type="molecule type" value="Genomic_DNA"/>
</dbReference>
<feature type="compositionally biased region" description="Basic and acidic residues" evidence="1">
    <location>
        <begin position="1"/>
        <end position="17"/>
    </location>
</feature>
<dbReference type="Proteomes" id="UP000054558">
    <property type="component" value="Unassembled WGS sequence"/>
</dbReference>